<dbReference type="Proteomes" id="UP001499942">
    <property type="component" value="Unassembled WGS sequence"/>
</dbReference>
<reference evidence="2 3" key="1">
    <citation type="journal article" date="2019" name="Int. J. Syst. Evol. Microbiol.">
        <title>The Global Catalogue of Microorganisms (GCM) 10K type strain sequencing project: providing services to taxonomists for standard genome sequencing and annotation.</title>
        <authorList>
            <consortium name="The Broad Institute Genomics Platform"/>
            <consortium name="The Broad Institute Genome Sequencing Center for Infectious Disease"/>
            <person name="Wu L."/>
            <person name="Ma J."/>
        </authorList>
    </citation>
    <scope>NUCLEOTIDE SEQUENCE [LARGE SCALE GENOMIC DNA]</scope>
    <source>
        <strain evidence="2 3">JCM 5062</strain>
    </source>
</reference>
<keyword evidence="3" id="KW-1185">Reference proteome</keyword>
<name>A0ABN3MCT2_9ACTN</name>
<dbReference type="EMBL" id="BAAASR010000018">
    <property type="protein sequence ID" value="GAA2498513.1"/>
    <property type="molecule type" value="Genomic_DNA"/>
</dbReference>
<gene>
    <name evidence="2" type="ORF">GCM10010393_33450</name>
</gene>
<sequence>MGSAGRPRPCPGAQALRERAEQAGREGVAYGPGSQADERDPLAARPPGSAEPAGTPVAGSCATGIAGRALRVARGVRAVLCALLRLRPDRAARPPPVRALARSLARRARSHDGSPAESRASRPHHEKVCHRGGER</sequence>
<protein>
    <submittedName>
        <fullName evidence="2">Uncharacterized protein</fullName>
    </submittedName>
</protein>
<comment type="caution">
    <text evidence="2">The sequence shown here is derived from an EMBL/GenBank/DDBJ whole genome shotgun (WGS) entry which is preliminary data.</text>
</comment>
<accession>A0ABN3MCT2</accession>
<proteinExistence type="predicted"/>
<evidence type="ECO:0000313" key="3">
    <source>
        <dbReference type="Proteomes" id="UP001499942"/>
    </source>
</evidence>
<evidence type="ECO:0000256" key="1">
    <source>
        <dbReference type="SAM" id="MobiDB-lite"/>
    </source>
</evidence>
<organism evidence="2 3">
    <name type="scientific">Streptomyces gobitricini</name>
    <dbReference type="NCBI Taxonomy" id="68211"/>
    <lineage>
        <taxon>Bacteria</taxon>
        <taxon>Bacillati</taxon>
        <taxon>Actinomycetota</taxon>
        <taxon>Actinomycetes</taxon>
        <taxon>Kitasatosporales</taxon>
        <taxon>Streptomycetaceae</taxon>
        <taxon>Streptomyces</taxon>
    </lineage>
</organism>
<feature type="region of interest" description="Disordered" evidence="1">
    <location>
        <begin position="1"/>
        <end position="60"/>
    </location>
</feature>
<evidence type="ECO:0000313" key="2">
    <source>
        <dbReference type="EMBL" id="GAA2498513.1"/>
    </source>
</evidence>
<feature type="region of interest" description="Disordered" evidence="1">
    <location>
        <begin position="92"/>
        <end position="135"/>
    </location>
</feature>